<evidence type="ECO:0000313" key="3">
    <source>
        <dbReference type="Proteomes" id="UP001447842"/>
    </source>
</evidence>
<sequence length="240" mass="26970">MDNIIMFFSGLLLAGGIAVLIWYLKRTKKEGPANVALYSTIEKMESLGNLNVYKVVTKEIVTASDHIFGNFGEKYLRWLISKKKLAMIFTFDIDFSYNLKDSHFGIEELGEGQYLFKMPECRYSLSIKDISFYDEQNGKLLPWLLPDLIAGVFSDGFDENDRNALIKEAKKQVSAIANGMMIELLPDVQKSARTTLEQIAFALNAASIQFDFSESPTIENTVDYLPGNRPEAQLPPAAEA</sequence>
<protein>
    <submittedName>
        <fullName evidence="2">DUF4230 domain-containing protein</fullName>
    </submittedName>
</protein>
<dbReference type="RefSeq" id="WP_345972067.1">
    <property type="nucleotide sequence ID" value="NZ_CP147920.1"/>
</dbReference>
<keyword evidence="1" id="KW-1133">Transmembrane helix</keyword>
<evidence type="ECO:0000313" key="2">
    <source>
        <dbReference type="EMBL" id="XAU14325.1"/>
    </source>
</evidence>
<evidence type="ECO:0000256" key="1">
    <source>
        <dbReference type="SAM" id="Phobius"/>
    </source>
</evidence>
<dbReference type="InterPro" id="IPR025324">
    <property type="entry name" value="DUF4230"/>
</dbReference>
<reference evidence="2 3" key="1">
    <citation type="submission" date="2024-03" db="EMBL/GenBank/DDBJ databases">
        <title>Sulfurimonas sp. HSL3-1.</title>
        <authorList>
            <person name="Wang S."/>
        </authorList>
    </citation>
    <scope>NUCLEOTIDE SEQUENCE [LARGE SCALE GENOMIC DNA]</scope>
    <source>
        <strain evidence="2 3">HSL3-1</strain>
    </source>
</reference>
<dbReference type="Proteomes" id="UP001447842">
    <property type="component" value="Chromosome"/>
</dbReference>
<keyword evidence="3" id="KW-1185">Reference proteome</keyword>
<accession>A0ABZ3H710</accession>
<name>A0ABZ3H710_9BACT</name>
<gene>
    <name evidence="2" type="ORF">WCY31_08645</name>
</gene>
<keyword evidence="1" id="KW-0812">Transmembrane</keyword>
<dbReference type="Pfam" id="PF14014">
    <property type="entry name" value="DUF4230"/>
    <property type="match status" value="1"/>
</dbReference>
<feature type="transmembrane region" description="Helical" evidence="1">
    <location>
        <begin position="6"/>
        <end position="24"/>
    </location>
</feature>
<proteinExistence type="predicted"/>
<dbReference type="EMBL" id="CP147920">
    <property type="protein sequence ID" value="XAU14325.1"/>
    <property type="molecule type" value="Genomic_DNA"/>
</dbReference>
<organism evidence="2 3">
    <name type="scientific">Sulfurimonas diazotrophicus</name>
    <dbReference type="NCBI Taxonomy" id="3131939"/>
    <lineage>
        <taxon>Bacteria</taxon>
        <taxon>Pseudomonadati</taxon>
        <taxon>Campylobacterota</taxon>
        <taxon>Epsilonproteobacteria</taxon>
        <taxon>Campylobacterales</taxon>
        <taxon>Sulfurimonadaceae</taxon>
        <taxon>Sulfurimonas</taxon>
    </lineage>
</organism>
<keyword evidence="1" id="KW-0472">Membrane</keyword>